<feature type="compositionally biased region" description="Low complexity" evidence="6">
    <location>
        <begin position="401"/>
        <end position="425"/>
    </location>
</feature>
<feature type="transmembrane region" description="Helical" evidence="7">
    <location>
        <begin position="521"/>
        <end position="541"/>
    </location>
</feature>
<evidence type="ECO:0000256" key="6">
    <source>
        <dbReference type="SAM" id="MobiDB-lite"/>
    </source>
</evidence>
<accession>L7U156</accession>
<dbReference type="InterPro" id="IPR051791">
    <property type="entry name" value="Pra-immunoreactive"/>
</dbReference>
<dbReference type="EMBL" id="CP004025">
    <property type="protein sequence ID" value="AGC42521.1"/>
    <property type="molecule type" value="Genomic_DNA"/>
</dbReference>
<keyword evidence="10" id="KW-1185">Reference proteome</keyword>
<protein>
    <recommendedName>
        <fullName evidence="8">RDD domain-containing protein</fullName>
    </recommendedName>
</protein>
<name>L7U156_MYXSD</name>
<feature type="region of interest" description="Disordered" evidence="6">
    <location>
        <begin position="191"/>
        <end position="508"/>
    </location>
</feature>
<sequence length="664" mass="66531">MGGRHFSCSFGADVFSWRKPSSARRSPLSKCMKCGALLPPVGDCPACAKAAAQTTLPGVPSFLDRDLMIDRRAPGRAEGPAFAERSPAPPPAVAPLAGPLPPPAEPRVATPRNAPGIARPTPPGMTPAARPASGQPAWAQAQPQAPGGSGFPLNVPPPPASVQPSLSPMTPAYGTPSAARARAAAGPALPVVGPESVSPVADTLPGTPFTEPKAPAPSGLPRMGPAGHLQAAASGLPHAAGSAQQHAASGLPHAAGSAPSHAAAGLPHAAGSQPHAASGLPQAVGSQPRATSGLPQAVGSQPHAASGLPQAAGSAQQHAAASGQQRMAASGQQHVGGSGLPHAAASGQQRMGTPAQPQMPTSAQPHAATSGLPHMPSSGPSHLAASEGQHPAASSTGLPRMAPASGQPPMAAAPGQAPLSAALPGVARTESAASGLPQMAQAPSSHLHLEADSSGLPPMEPLDPASFSLPPLQSVAPAPGLPVMEQATPRAEKPRPQAAPSRSQPGVAEVHARPASLWRRLLSFSIDTAAIGGVAALYITLASSVTGVKSPEAGLSGLDGFVAWLRALHTVLLPGFFLVLLLALVYCAVAAFLWNGRTLGRLLLGLRLVDTHGLAPAPGRAIVRAMLSSVSFVLFLGGFWMALFDRRGQTLHDKLTSTFVVQPS</sequence>
<evidence type="ECO:0000313" key="10">
    <source>
        <dbReference type="Proteomes" id="UP000011131"/>
    </source>
</evidence>
<keyword evidence="3 7" id="KW-0812">Transmembrane</keyword>
<evidence type="ECO:0000256" key="4">
    <source>
        <dbReference type="ARBA" id="ARBA00022989"/>
    </source>
</evidence>
<dbReference type="Proteomes" id="UP000011131">
    <property type="component" value="Chromosome"/>
</dbReference>
<keyword evidence="4 7" id="KW-1133">Transmembrane helix</keyword>
<evidence type="ECO:0000256" key="1">
    <source>
        <dbReference type="ARBA" id="ARBA00004651"/>
    </source>
</evidence>
<dbReference type="eggNOG" id="COG3667">
    <property type="taxonomic scope" value="Bacteria"/>
</dbReference>
<dbReference type="PANTHER" id="PTHR36115:SF6">
    <property type="entry name" value="PROLINE-RICH ANTIGEN HOMOLOG"/>
    <property type="match status" value="1"/>
</dbReference>
<dbReference type="STRING" id="1278073.MYSTI_01173"/>
<proteinExistence type="predicted"/>
<feature type="compositionally biased region" description="Polar residues" evidence="6">
    <location>
        <begin position="284"/>
        <end position="294"/>
    </location>
</feature>
<feature type="domain" description="RDD" evidence="8">
    <location>
        <begin position="515"/>
        <end position="656"/>
    </location>
</feature>
<feature type="transmembrane region" description="Helical" evidence="7">
    <location>
        <begin position="571"/>
        <end position="594"/>
    </location>
</feature>
<evidence type="ECO:0000256" key="5">
    <source>
        <dbReference type="ARBA" id="ARBA00023136"/>
    </source>
</evidence>
<keyword evidence="5 7" id="KW-0472">Membrane</keyword>
<gene>
    <name evidence="9" type="ordered locus">MYSTI_01173</name>
</gene>
<dbReference type="HOGENOM" id="CLU_026988_0_0_7"/>
<evidence type="ECO:0000256" key="3">
    <source>
        <dbReference type="ARBA" id="ARBA00022692"/>
    </source>
</evidence>
<feature type="compositionally biased region" description="Polar residues" evidence="6">
    <location>
        <begin position="346"/>
        <end position="364"/>
    </location>
</feature>
<feature type="compositionally biased region" description="Low complexity" evidence="6">
    <location>
        <begin position="310"/>
        <end position="325"/>
    </location>
</feature>
<evidence type="ECO:0000259" key="8">
    <source>
        <dbReference type="Pfam" id="PF06271"/>
    </source>
</evidence>
<feature type="compositionally biased region" description="Pro residues" evidence="6">
    <location>
        <begin position="87"/>
        <end position="105"/>
    </location>
</feature>
<dbReference type="GO" id="GO:0005886">
    <property type="term" value="C:plasma membrane"/>
    <property type="evidence" value="ECO:0007669"/>
    <property type="project" value="UniProtKB-SubCell"/>
</dbReference>
<feature type="transmembrane region" description="Helical" evidence="7">
    <location>
        <begin position="621"/>
        <end position="644"/>
    </location>
</feature>
<evidence type="ECO:0000256" key="2">
    <source>
        <dbReference type="ARBA" id="ARBA00022475"/>
    </source>
</evidence>
<dbReference type="KEGG" id="msd:MYSTI_01173"/>
<dbReference type="AlphaFoldDB" id="L7U156"/>
<evidence type="ECO:0000256" key="7">
    <source>
        <dbReference type="SAM" id="Phobius"/>
    </source>
</evidence>
<organism evidence="9 10">
    <name type="scientific">Myxococcus stipitatus (strain DSM 14675 / JCM 12634 / Mx s8)</name>
    <dbReference type="NCBI Taxonomy" id="1278073"/>
    <lineage>
        <taxon>Bacteria</taxon>
        <taxon>Pseudomonadati</taxon>
        <taxon>Myxococcota</taxon>
        <taxon>Myxococcia</taxon>
        <taxon>Myxococcales</taxon>
        <taxon>Cystobacterineae</taxon>
        <taxon>Myxococcaceae</taxon>
        <taxon>Myxococcus</taxon>
    </lineage>
</organism>
<dbReference type="Pfam" id="PF06271">
    <property type="entry name" value="RDD"/>
    <property type="match status" value="1"/>
</dbReference>
<reference evidence="9 10" key="1">
    <citation type="journal article" date="2013" name="Genome Announc.">
        <title>Complete genome sequence of Myxococcus stipitatus strain DSM 14675, a fruiting myxobacterium.</title>
        <authorList>
            <person name="Huntley S."/>
            <person name="Kneip S."/>
            <person name="Treuner-Lange A."/>
            <person name="Sogaard-Andersen L."/>
        </authorList>
    </citation>
    <scope>NUCLEOTIDE SEQUENCE [LARGE SCALE GENOMIC DNA]</scope>
    <source>
        <strain evidence="10">DSM 14675 / JCM 12634 / Mx s8</strain>
    </source>
</reference>
<dbReference type="PANTHER" id="PTHR36115">
    <property type="entry name" value="PROLINE-RICH ANTIGEN HOMOLOG-RELATED"/>
    <property type="match status" value="1"/>
</dbReference>
<evidence type="ECO:0000313" key="9">
    <source>
        <dbReference type="EMBL" id="AGC42521.1"/>
    </source>
</evidence>
<feature type="region of interest" description="Disordered" evidence="6">
    <location>
        <begin position="76"/>
        <end position="178"/>
    </location>
</feature>
<dbReference type="eggNOG" id="COG1714">
    <property type="taxonomic scope" value="Bacteria"/>
</dbReference>
<comment type="subcellular location">
    <subcellularLocation>
        <location evidence="1">Cell membrane</location>
        <topology evidence="1">Multi-pass membrane protein</topology>
    </subcellularLocation>
</comment>
<feature type="compositionally biased region" description="Low complexity" evidence="6">
    <location>
        <begin position="131"/>
        <end position="146"/>
    </location>
</feature>
<feature type="compositionally biased region" description="Low complexity" evidence="6">
    <location>
        <begin position="238"/>
        <end position="272"/>
    </location>
</feature>
<dbReference type="PATRIC" id="fig|1278073.3.peg.1227"/>
<dbReference type="InterPro" id="IPR010432">
    <property type="entry name" value="RDD"/>
</dbReference>
<keyword evidence="2" id="KW-1003">Cell membrane</keyword>